<dbReference type="Proteomes" id="UP000789525">
    <property type="component" value="Unassembled WGS sequence"/>
</dbReference>
<reference evidence="1" key="1">
    <citation type="submission" date="2021-06" db="EMBL/GenBank/DDBJ databases">
        <authorList>
            <person name="Kallberg Y."/>
            <person name="Tangrot J."/>
            <person name="Rosling A."/>
        </authorList>
    </citation>
    <scope>NUCLEOTIDE SEQUENCE</scope>
    <source>
        <strain evidence="1">CL356</strain>
    </source>
</reference>
<evidence type="ECO:0000313" key="1">
    <source>
        <dbReference type="EMBL" id="CAG8740028.1"/>
    </source>
</evidence>
<sequence length="308" mass="32894">MATSESTYQLFCMGNPLLDMQITNGEPLLQKYNLKANDAILAGPEHTDLYTDIKNSQDVKYVAGGAAQNAARGAAYILPEKSVVYTGCVGDDDLADRLREANTKEGVESAYLVKPGQQTGACGVVITGHHSLLKETRSLVTTLRAAELFDKAHLSTPEVASLINGAKYFYIGGFFLTHGVESAIELAKTASDAGKVVALNLSAPFIAQFFKVQLDSVLPYVDYLIGNESEAEAYGAAAGLVEPKDHVAIAKSIALLKKTNPSRPRIVVITRGADSTVVVSSKNPEEAATYPVEKLRDDEIVDTNGANI</sequence>
<dbReference type="EMBL" id="CAJVPT010047397">
    <property type="protein sequence ID" value="CAG8740028.1"/>
    <property type="molecule type" value="Genomic_DNA"/>
</dbReference>
<keyword evidence="2" id="KW-1185">Reference proteome</keyword>
<protein>
    <submittedName>
        <fullName evidence="1">7297_t:CDS:1</fullName>
    </submittedName>
</protein>
<proteinExistence type="predicted"/>
<evidence type="ECO:0000313" key="2">
    <source>
        <dbReference type="Proteomes" id="UP000789525"/>
    </source>
</evidence>
<organism evidence="1 2">
    <name type="scientific">Acaulospora colombiana</name>
    <dbReference type="NCBI Taxonomy" id="27376"/>
    <lineage>
        <taxon>Eukaryota</taxon>
        <taxon>Fungi</taxon>
        <taxon>Fungi incertae sedis</taxon>
        <taxon>Mucoromycota</taxon>
        <taxon>Glomeromycotina</taxon>
        <taxon>Glomeromycetes</taxon>
        <taxon>Diversisporales</taxon>
        <taxon>Acaulosporaceae</taxon>
        <taxon>Acaulospora</taxon>
    </lineage>
</organism>
<name>A0ACA9Q9P3_9GLOM</name>
<gene>
    <name evidence="1" type="ORF">ACOLOM_LOCUS12127</name>
</gene>
<comment type="caution">
    <text evidence="1">The sequence shown here is derived from an EMBL/GenBank/DDBJ whole genome shotgun (WGS) entry which is preliminary data.</text>
</comment>
<accession>A0ACA9Q9P3</accession>